<protein>
    <submittedName>
        <fullName evidence="4">Esterase FE4-like</fullName>
    </submittedName>
</protein>
<dbReference type="InterPro" id="IPR002018">
    <property type="entry name" value="CarbesteraseB"/>
</dbReference>
<proteinExistence type="predicted"/>
<evidence type="ECO:0000313" key="4">
    <source>
        <dbReference type="RefSeq" id="XP_026483497.2"/>
    </source>
</evidence>
<keyword evidence="1" id="KW-0325">Glycoprotein</keyword>
<dbReference type="OrthoDB" id="19653at2759"/>
<dbReference type="InterPro" id="IPR019819">
    <property type="entry name" value="Carboxylesterase_B_CS"/>
</dbReference>
<dbReference type="InterPro" id="IPR050309">
    <property type="entry name" value="Type-B_Carboxylest/Lipase"/>
</dbReference>
<organism evidence="3 4">
    <name type="scientific">Vanessa tameamea</name>
    <name type="common">Kamehameha butterfly</name>
    <dbReference type="NCBI Taxonomy" id="334116"/>
    <lineage>
        <taxon>Eukaryota</taxon>
        <taxon>Metazoa</taxon>
        <taxon>Ecdysozoa</taxon>
        <taxon>Arthropoda</taxon>
        <taxon>Hexapoda</taxon>
        <taxon>Insecta</taxon>
        <taxon>Pterygota</taxon>
        <taxon>Neoptera</taxon>
        <taxon>Endopterygota</taxon>
        <taxon>Lepidoptera</taxon>
        <taxon>Glossata</taxon>
        <taxon>Ditrysia</taxon>
        <taxon>Papilionoidea</taxon>
        <taxon>Nymphalidae</taxon>
        <taxon>Nymphalinae</taxon>
        <taxon>Vanessa</taxon>
    </lineage>
</organism>
<dbReference type="GeneID" id="113391669"/>
<gene>
    <name evidence="4" type="primary">LOC113391669</name>
</gene>
<dbReference type="AlphaFoldDB" id="A0A8B8HF93"/>
<dbReference type="SUPFAM" id="SSF53474">
    <property type="entry name" value="alpha/beta-Hydrolases"/>
    <property type="match status" value="1"/>
</dbReference>
<sequence>MPQVKIPQGVLKGKVCSTYNGKKFYSFEGIPYAKPPVGDLRFKDPLEHDGWSGIWDATKPGNKCPQVNPMGKGTMEGCEDCLYLNIYTPMMPTEDIKKLPVLFFIHGGRLTLGYGDYYRPDYFIQNDIILVTINYRLGIFGFLCLETPEVPGNAGLKDTVVALKWVKSNIKNFNGDDDNITVFGESAGAAIGTSYLTCKMADGFFNKVISQSGSSISDLYIIGDDPIHRASVVASFLGQNTRNKSELYDLFSKASAEDLVYATISAKLTEHPAVLSAFLLPVIEKEFDEVVRFFEEPPIVSIRENRLKKLPVLVSVHSHEGALFVEKDELGNVIYVDNFEYFIPSFLSTKMNTPNASTFASKLRQYYMEGRNADDTTKNEYLHLISDHYFLRDIMLMVELFSSSQEIYLCRFGYFGNMNIRTMRSLGVKGATHGDLIQYIFYRETKVKSASEKDLFIAHNLVDAWCSFAKTGKPTFKNLSLDWQPYDIDKKICLNIEDDIKVETFPKFDSVKFWFDLIKGRSKL</sequence>
<feature type="domain" description="Carboxylesterase type B" evidence="2">
    <location>
        <begin position="2"/>
        <end position="514"/>
    </location>
</feature>
<dbReference type="InterPro" id="IPR029058">
    <property type="entry name" value="AB_hydrolase_fold"/>
</dbReference>
<name>A0A8B8HF93_VANTA</name>
<accession>A0A8B8HF93</accession>
<dbReference type="Pfam" id="PF00135">
    <property type="entry name" value="COesterase"/>
    <property type="match status" value="1"/>
</dbReference>
<evidence type="ECO:0000313" key="3">
    <source>
        <dbReference type="Proteomes" id="UP001652626"/>
    </source>
</evidence>
<dbReference type="Proteomes" id="UP001652626">
    <property type="component" value="Chromosome 30"/>
</dbReference>
<reference evidence="4" key="1">
    <citation type="submission" date="2025-08" db="UniProtKB">
        <authorList>
            <consortium name="RefSeq"/>
        </authorList>
    </citation>
    <scope>IDENTIFICATION</scope>
    <source>
        <tissue evidence="4">Whole body</tissue>
    </source>
</reference>
<dbReference type="PANTHER" id="PTHR11559">
    <property type="entry name" value="CARBOXYLESTERASE"/>
    <property type="match status" value="1"/>
</dbReference>
<evidence type="ECO:0000259" key="2">
    <source>
        <dbReference type="Pfam" id="PF00135"/>
    </source>
</evidence>
<keyword evidence="3" id="KW-1185">Reference proteome</keyword>
<dbReference type="OMA" id="TEAWCNF"/>
<dbReference type="Gene3D" id="3.40.50.1820">
    <property type="entry name" value="alpha/beta hydrolase"/>
    <property type="match status" value="1"/>
</dbReference>
<dbReference type="RefSeq" id="XP_026483497.2">
    <property type="nucleotide sequence ID" value="XM_026627712.2"/>
</dbReference>
<dbReference type="PROSITE" id="PS00941">
    <property type="entry name" value="CARBOXYLESTERASE_B_2"/>
    <property type="match status" value="1"/>
</dbReference>
<evidence type="ECO:0000256" key="1">
    <source>
        <dbReference type="ARBA" id="ARBA00023180"/>
    </source>
</evidence>